<dbReference type="CDD" id="cd00311">
    <property type="entry name" value="TIM"/>
    <property type="match status" value="1"/>
</dbReference>
<dbReference type="FunFam" id="3.20.20.70:FF:000025">
    <property type="entry name" value="Triosephosphate isomerase"/>
    <property type="match status" value="1"/>
</dbReference>
<evidence type="ECO:0000256" key="13">
    <source>
        <dbReference type="SAM" id="Coils"/>
    </source>
</evidence>
<evidence type="ECO:0000256" key="4">
    <source>
        <dbReference type="ARBA" id="ARBA00022432"/>
    </source>
</evidence>
<dbReference type="OrthoDB" id="79871at2759"/>
<dbReference type="PROSITE" id="PS50178">
    <property type="entry name" value="ZF_FYVE"/>
    <property type="match status" value="1"/>
</dbReference>
<feature type="compositionally biased region" description="Low complexity" evidence="14">
    <location>
        <begin position="370"/>
        <end position="382"/>
    </location>
</feature>
<dbReference type="InterPro" id="IPR020861">
    <property type="entry name" value="Triosephosphate_isomerase_AS"/>
</dbReference>
<comment type="pathway">
    <text evidence="1">Carbohydrate degradation.</text>
</comment>
<feature type="region of interest" description="Disordered" evidence="14">
    <location>
        <begin position="1"/>
        <end position="21"/>
    </location>
</feature>
<feature type="domain" description="RUN" evidence="17">
    <location>
        <begin position="124"/>
        <end position="257"/>
    </location>
</feature>
<dbReference type="Pfam" id="PF01363">
    <property type="entry name" value="FYVE"/>
    <property type="match status" value="1"/>
</dbReference>
<evidence type="ECO:0000256" key="7">
    <source>
        <dbReference type="ARBA" id="ARBA00022833"/>
    </source>
</evidence>
<evidence type="ECO:0000256" key="8">
    <source>
        <dbReference type="ARBA" id="ARBA00023054"/>
    </source>
</evidence>
<dbReference type="PROSITE" id="PS50826">
    <property type="entry name" value="RUN"/>
    <property type="match status" value="1"/>
</dbReference>
<keyword evidence="4" id="KW-0312">Gluconeogenesis</keyword>
<dbReference type="FunFam" id="1.20.58.900:FF:000011">
    <property type="entry name" value="Uncharacterized protein, isoform B"/>
    <property type="match status" value="1"/>
</dbReference>
<dbReference type="PANTHER" id="PTHR45956">
    <property type="entry name" value="RUN AND FYVE DOMAIN-CONTAINING PROTEIN 2-LIKE PROTEIN"/>
    <property type="match status" value="1"/>
</dbReference>
<dbReference type="PROSITE" id="PS00171">
    <property type="entry name" value="TIM_1"/>
    <property type="match status" value="1"/>
</dbReference>
<dbReference type="GO" id="GO:0005737">
    <property type="term" value="C:cytoplasm"/>
    <property type="evidence" value="ECO:0007669"/>
    <property type="project" value="TreeGrafter"/>
</dbReference>
<dbReference type="GO" id="GO:0006096">
    <property type="term" value="P:glycolytic process"/>
    <property type="evidence" value="ECO:0007669"/>
    <property type="project" value="UniProtKB-KW"/>
</dbReference>
<feature type="compositionally biased region" description="Low complexity" evidence="14">
    <location>
        <begin position="67"/>
        <end position="82"/>
    </location>
</feature>
<evidence type="ECO:0000256" key="6">
    <source>
        <dbReference type="ARBA" id="ARBA00022771"/>
    </source>
</evidence>
<dbReference type="SUPFAM" id="SSF57903">
    <property type="entry name" value="FYVE/PHD zinc finger"/>
    <property type="match status" value="1"/>
</dbReference>
<dbReference type="InterPro" id="IPR004012">
    <property type="entry name" value="Run_dom"/>
</dbReference>
<dbReference type="SMART" id="SM00593">
    <property type="entry name" value="RUN"/>
    <property type="match status" value="1"/>
</dbReference>
<feature type="compositionally biased region" description="Basic and acidic residues" evidence="14">
    <location>
        <begin position="383"/>
        <end position="401"/>
    </location>
</feature>
<dbReference type="Gene3D" id="3.20.20.70">
    <property type="entry name" value="Aldolase class I"/>
    <property type="match status" value="1"/>
</dbReference>
<dbReference type="InterPro" id="IPR011011">
    <property type="entry name" value="Znf_FYVE_PHD"/>
</dbReference>
<accession>A0A0L0C7I2</accession>
<evidence type="ECO:0000256" key="1">
    <source>
        <dbReference type="ARBA" id="ARBA00004921"/>
    </source>
</evidence>
<dbReference type="InterPro" id="IPR022896">
    <property type="entry name" value="TrioseP_Isoase_bac/euk"/>
</dbReference>
<feature type="domain" description="FYVE-type" evidence="16">
    <location>
        <begin position="645"/>
        <end position="698"/>
    </location>
</feature>
<dbReference type="AlphaFoldDB" id="A0A0L0C7I2"/>
<dbReference type="GO" id="GO:0006094">
    <property type="term" value="P:gluconeogenesis"/>
    <property type="evidence" value="ECO:0007669"/>
    <property type="project" value="UniProtKB-KW"/>
</dbReference>
<evidence type="ECO:0000259" key="17">
    <source>
        <dbReference type="PROSITE" id="PS50826"/>
    </source>
</evidence>
<evidence type="ECO:0000256" key="11">
    <source>
        <dbReference type="ARBA" id="ARBA00024331"/>
    </source>
</evidence>
<keyword evidence="9" id="KW-0324">Glycolysis</keyword>
<dbReference type="InterPro" id="IPR000306">
    <property type="entry name" value="Znf_FYVE"/>
</dbReference>
<evidence type="ECO:0000259" key="16">
    <source>
        <dbReference type="PROSITE" id="PS50178"/>
    </source>
</evidence>
<dbReference type="SUPFAM" id="SSF140741">
    <property type="entry name" value="RUN domain-like"/>
    <property type="match status" value="1"/>
</dbReference>
<keyword evidence="19" id="KW-1185">Reference proteome</keyword>
<evidence type="ECO:0008006" key="20">
    <source>
        <dbReference type="Google" id="ProtNLM"/>
    </source>
</evidence>
<dbReference type="Proteomes" id="UP000037069">
    <property type="component" value="Unassembled WGS sequence"/>
</dbReference>
<evidence type="ECO:0000256" key="15">
    <source>
        <dbReference type="SAM" id="Phobius"/>
    </source>
</evidence>
<keyword evidence="15" id="KW-0812">Transmembrane</keyword>
<dbReference type="PANTHER" id="PTHR45956:SF6">
    <property type="entry name" value="RUN DOMAIN-CONTAINING PROTEIN"/>
    <property type="match status" value="1"/>
</dbReference>
<evidence type="ECO:0000313" key="18">
    <source>
        <dbReference type="EMBL" id="KNC28217.1"/>
    </source>
</evidence>
<dbReference type="GO" id="GO:0008270">
    <property type="term" value="F:zinc ion binding"/>
    <property type="evidence" value="ECO:0007669"/>
    <property type="project" value="UniProtKB-KW"/>
</dbReference>
<evidence type="ECO:0000256" key="12">
    <source>
        <dbReference type="PROSITE-ProRule" id="PRU00091"/>
    </source>
</evidence>
<keyword evidence="7" id="KW-0862">Zinc</keyword>
<dbReference type="InterPro" id="IPR047335">
    <property type="entry name" value="RUFY1-3"/>
</dbReference>
<reference evidence="18 19" key="1">
    <citation type="journal article" date="2015" name="Nat. Commun.">
        <title>Lucilia cuprina genome unlocks parasitic fly biology to underpin future interventions.</title>
        <authorList>
            <person name="Anstead C.A."/>
            <person name="Korhonen P.K."/>
            <person name="Young N.D."/>
            <person name="Hall R.S."/>
            <person name="Jex A.R."/>
            <person name="Murali S.C."/>
            <person name="Hughes D.S."/>
            <person name="Lee S.F."/>
            <person name="Perry T."/>
            <person name="Stroehlein A.J."/>
            <person name="Ansell B.R."/>
            <person name="Breugelmans B."/>
            <person name="Hofmann A."/>
            <person name="Qu J."/>
            <person name="Dugan S."/>
            <person name="Lee S.L."/>
            <person name="Chao H."/>
            <person name="Dinh H."/>
            <person name="Han Y."/>
            <person name="Doddapaneni H.V."/>
            <person name="Worley K.C."/>
            <person name="Muzny D.M."/>
            <person name="Ioannidis P."/>
            <person name="Waterhouse R.M."/>
            <person name="Zdobnov E.M."/>
            <person name="James P.J."/>
            <person name="Bagnall N.H."/>
            <person name="Kotze A.C."/>
            <person name="Gibbs R.A."/>
            <person name="Richards S."/>
            <person name="Batterham P."/>
            <person name="Gasser R.B."/>
        </authorList>
    </citation>
    <scope>NUCLEOTIDE SEQUENCE [LARGE SCALE GENOMIC DNA]</scope>
    <source>
        <strain evidence="18 19">LS</strain>
        <tissue evidence="18">Full body</tissue>
    </source>
</reference>
<comment type="pathway">
    <text evidence="11">Carbohydrate biosynthesis.</text>
</comment>
<dbReference type="InterPro" id="IPR000652">
    <property type="entry name" value="Triosephosphate_isomerase"/>
</dbReference>
<dbReference type="InterPro" id="IPR017455">
    <property type="entry name" value="Znf_FYVE-rel"/>
</dbReference>
<sequence>MSNRNILLRQESEDSASIISHSPSMSSLNRLRDTFRRTESLSSQLSSIVSNAASAASGAVLGTSATGATSEASSASTSQVTTPIKKKKPARDPAEIERSNLVNICKLVVKELLEQSVRYGRMLDSDHLPLQHFFIVIEHVLGHGLRTKKGLLGPRKELWDLLQCVETYCPEAQDITASVRDLPTVRTHIGRARAWLRIALMQKKLSDYLQALIEHREDALYEYYEPHALMMSDEIVIIMGILVGLNVIDCNLCVKEEDLDSQQGVIDFSLYLRSSSRNNDNDNDEECNQTIDANGQGNMIAVLDQKNYIEELNRHLNATVANLQAKVESLTTTNALMKEDLAIARNSLLALQAENQAMRQNSQINAGPPSINSNQSDNSSNSKENDKAVVESLKAELEKEKKKSSELDKELKLQISLKAESDMAMKLLEKDIHEKQDTIVSLRLQLDEIKQINLEMYRKLQECEASLKHKTELLLKLESQKEDMASTIAHLEKKWSNDKVNLGEILKTTSSTLSNQVSASEERATRAEIEVHKERELRLQLQENELKLKEKIISLENKTKEFNDEVQKNQKLKIDLEKIHHQWSEAQTTLEELGIQLSESKLKVAELQEKDKRQQELLNNSLTSSQSYLNEIQPIAGAAGIWAPDSIATHCTACKKEFNLTRRKHHCRSCGEIFCRTCSDHTLPLLNENGQLGKPVRVIHKTIFIGEGTKKKFVVKKKVKKGFFLLIEKTNFKTFYNNLLNLRCKCKKTNKMTRKFCVGGNWKMNGDKQSIAEIAKTLTSATLDDNTEIVLGCPFIYLSYARELFPAKFNISAQNCYKVPKGAFTGEVSPAMLKDVGANWVILGHSERRHVFGEPDELIAEKAAHALAEGLKVIACIGETLEEREAGKTEQVVASQMAAYAKTVKDWTNVVVAYEPVWAIGTGKTATPQQAQEVHAYLRKWLAENISKEVSDSLRIQYGGSVTAANCKELASQPDIDGFLVGGASLKPEFVEIINARKYIDVTTKSFQIYNVNIKMCILESNLVFFLIIAKYLLFIFLA</sequence>
<dbReference type="Pfam" id="PF02759">
    <property type="entry name" value="RUN"/>
    <property type="match status" value="1"/>
</dbReference>
<dbReference type="SMART" id="SM00064">
    <property type="entry name" value="FYVE"/>
    <property type="match status" value="1"/>
</dbReference>
<keyword evidence="8 13" id="KW-0175">Coiled coil</keyword>
<keyword evidence="10" id="KW-0413">Isomerase</keyword>
<dbReference type="CDD" id="cd15721">
    <property type="entry name" value="FYVE_RUFY1_like"/>
    <property type="match status" value="1"/>
</dbReference>
<proteinExistence type="inferred from homology"/>
<feature type="region of interest" description="Disordered" evidence="14">
    <location>
        <begin position="359"/>
        <end position="401"/>
    </location>
</feature>
<dbReference type="CDD" id="cd17681">
    <property type="entry name" value="RUN_RUFY1_like"/>
    <property type="match status" value="1"/>
</dbReference>
<dbReference type="InterPro" id="IPR013083">
    <property type="entry name" value="Znf_RING/FYVE/PHD"/>
</dbReference>
<feature type="region of interest" description="Disordered" evidence="14">
    <location>
        <begin position="67"/>
        <end position="93"/>
    </location>
</feature>
<evidence type="ECO:0000313" key="19">
    <source>
        <dbReference type="Proteomes" id="UP000037069"/>
    </source>
</evidence>
<comment type="caution">
    <text evidence="18">The sequence shown here is derived from an EMBL/GenBank/DDBJ whole genome shotgun (WGS) entry which is preliminary data.</text>
</comment>
<feature type="transmembrane region" description="Helical" evidence="15">
    <location>
        <begin position="1018"/>
        <end position="1038"/>
    </location>
</feature>
<feature type="coiled-coil region" evidence="13">
    <location>
        <begin position="524"/>
        <end position="558"/>
    </location>
</feature>
<name>A0A0L0C7I2_LUCCU</name>
<evidence type="ECO:0000256" key="10">
    <source>
        <dbReference type="ARBA" id="ARBA00023235"/>
    </source>
</evidence>
<comment type="similarity">
    <text evidence="2">Belongs to the triosephosphate isomerase family.</text>
</comment>
<evidence type="ECO:0000256" key="14">
    <source>
        <dbReference type="SAM" id="MobiDB-lite"/>
    </source>
</evidence>
<dbReference type="InterPro" id="IPR013785">
    <property type="entry name" value="Aldolase_TIM"/>
</dbReference>
<protein>
    <recommendedName>
        <fullName evidence="20">Triose-phosphate isomerase</fullName>
    </recommendedName>
</protein>
<dbReference type="NCBIfam" id="TIGR00419">
    <property type="entry name" value="tim"/>
    <property type="match status" value="1"/>
</dbReference>
<dbReference type="SUPFAM" id="SSF51351">
    <property type="entry name" value="Triosephosphate isomerase (TIM)"/>
    <property type="match status" value="1"/>
</dbReference>
<dbReference type="InterPro" id="IPR035990">
    <property type="entry name" value="TIM_sf"/>
</dbReference>
<dbReference type="HAMAP" id="MF_00147_B">
    <property type="entry name" value="TIM_B"/>
    <property type="match status" value="1"/>
</dbReference>
<dbReference type="EMBL" id="JRES01000809">
    <property type="protein sequence ID" value="KNC28217.1"/>
    <property type="molecule type" value="Genomic_DNA"/>
</dbReference>
<dbReference type="Gene3D" id="3.30.40.10">
    <property type="entry name" value="Zinc/RING finger domain, C3HC4 (zinc finger)"/>
    <property type="match status" value="1"/>
</dbReference>
<keyword evidence="15" id="KW-0472">Membrane</keyword>
<keyword evidence="15" id="KW-1133">Transmembrane helix</keyword>
<evidence type="ECO:0000256" key="9">
    <source>
        <dbReference type="ARBA" id="ARBA00023152"/>
    </source>
</evidence>
<dbReference type="PROSITE" id="PS51440">
    <property type="entry name" value="TIM_2"/>
    <property type="match status" value="1"/>
</dbReference>
<evidence type="ECO:0000256" key="5">
    <source>
        <dbReference type="ARBA" id="ARBA00022723"/>
    </source>
</evidence>
<keyword evidence="5" id="KW-0479">Metal-binding</keyword>
<dbReference type="STRING" id="7375.A0A0L0C7I2"/>
<comment type="subunit">
    <text evidence="3">Homodimer.</text>
</comment>
<evidence type="ECO:0000256" key="2">
    <source>
        <dbReference type="ARBA" id="ARBA00007422"/>
    </source>
</evidence>
<keyword evidence="6 12" id="KW-0863">Zinc-finger</keyword>
<dbReference type="InterPro" id="IPR037213">
    <property type="entry name" value="Run_dom_sf"/>
</dbReference>
<organism evidence="18 19">
    <name type="scientific">Lucilia cuprina</name>
    <name type="common">Green bottle fly</name>
    <name type="synonym">Australian sheep blowfly</name>
    <dbReference type="NCBI Taxonomy" id="7375"/>
    <lineage>
        <taxon>Eukaryota</taxon>
        <taxon>Metazoa</taxon>
        <taxon>Ecdysozoa</taxon>
        <taxon>Arthropoda</taxon>
        <taxon>Hexapoda</taxon>
        <taxon>Insecta</taxon>
        <taxon>Pterygota</taxon>
        <taxon>Neoptera</taxon>
        <taxon>Endopterygota</taxon>
        <taxon>Diptera</taxon>
        <taxon>Brachycera</taxon>
        <taxon>Muscomorpha</taxon>
        <taxon>Oestroidea</taxon>
        <taxon>Calliphoridae</taxon>
        <taxon>Luciliinae</taxon>
        <taxon>Lucilia</taxon>
    </lineage>
</organism>
<dbReference type="Gene3D" id="1.20.58.900">
    <property type="match status" value="1"/>
</dbReference>
<dbReference type="GO" id="GO:0004807">
    <property type="term" value="F:triose-phosphate isomerase activity"/>
    <property type="evidence" value="ECO:0007669"/>
    <property type="project" value="InterPro"/>
</dbReference>
<evidence type="ECO:0000256" key="3">
    <source>
        <dbReference type="ARBA" id="ARBA00011738"/>
    </source>
</evidence>
<dbReference type="Pfam" id="PF00121">
    <property type="entry name" value="TIM"/>
    <property type="match status" value="1"/>
</dbReference>
<gene>
    <name evidence="18" type="ORF">FF38_14138</name>
</gene>